<dbReference type="Pfam" id="PF03155">
    <property type="entry name" value="Alg6_Alg8"/>
    <property type="match status" value="1"/>
</dbReference>
<comment type="pathway">
    <text evidence="2 10">Protein modification; protein glycosylation.</text>
</comment>
<accession>A0A0N5AJE6</accession>
<sequence>MNSFKLYAEDCCAANFVVAFFSAYWIHQEGMTSAVMDQKSRSEKLHNFNLQNVFYHKNGFIIIVLFAMIVHLAISCGSYSGFGEKPIYGDFEAQRHWMEITVNLPIEQWYVNGTDNDLNYWGLDYPPLTAYHSYLLGKMYAVGVEIYFYDTQFISETINKSWVELYTSRGIENLQHKFFMRLSVLFTMWLLYYLIFYYYLTHLSGLKYQNYYAAIIILYPGLISVDSGHFQYNHIALGLFLGAYVLFVNVHLSFGSLLFVLAVHFKQMELYHALPFALFLLSPAIRLLIFRALSIGFVIALSVISLWWPLRHTDGFPLTILHRIFPFYRGIFEDKVANFWCFMNVIIKLKQRFSTEFLIQTRQLFLLLLSVTLLYFVFELFFVLCIISNIIANAFSTFLVFLSHVPLLLSIARYQNSNNLKQGLFLSALSFFLFSYHVHEKSILFAAVPALLFWPRHRSLVSWFLVISSISLYPLCVQDGNSLHLALFLFYYVLIIPAVPKLYSWKGAVIHSSCITGFLLCFLMLCLSPPRRFPHLFPLLIAMYSFAHFILFFTYVNLRLLNENFMMLFKQKQH</sequence>
<proteinExistence type="inferred from homology"/>
<dbReference type="EC" id="2.4.1.-" evidence="10"/>
<evidence type="ECO:0000256" key="4">
    <source>
        <dbReference type="ARBA" id="ARBA00022676"/>
    </source>
</evidence>
<dbReference type="AlphaFoldDB" id="A0A0N5AJE6"/>
<dbReference type="InterPro" id="IPR004856">
    <property type="entry name" value="Glyco_trans_ALG6/ALG8"/>
</dbReference>
<organism evidence="11 12">
    <name type="scientific">Syphacia muris</name>
    <dbReference type="NCBI Taxonomy" id="451379"/>
    <lineage>
        <taxon>Eukaryota</taxon>
        <taxon>Metazoa</taxon>
        <taxon>Ecdysozoa</taxon>
        <taxon>Nematoda</taxon>
        <taxon>Chromadorea</taxon>
        <taxon>Rhabditida</taxon>
        <taxon>Spirurina</taxon>
        <taxon>Oxyuridomorpha</taxon>
        <taxon>Oxyuroidea</taxon>
        <taxon>Oxyuridae</taxon>
        <taxon>Syphacia</taxon>
    </lineage>
</organism>
<evidence type="ECO:0000256" key="8">
    <source>
        <dbReference type="ARBA" id="ARBA00022989"/>
    </source>
</evidence>
<evidence type="ECO:0000256" key="2">
    <source>
        <dbReference type="ARBA" id="ARBA00004922"/>
    </source>
</evidence>
<evidence type="ECO:0000256" key="7">
    <source>
        <dbReference type="ARBA" id="ARBA00022824"/>
    </source>
</evidence>
<evidence type="ECO:0000256" key="10">
    <source>
        <dbReference type="RuleBase" id="RU363110"/>
    </source>
</evidence>
<dbReference type="GO" id="GO:0042281">
    <property type="term" value="F:dolichyl pyrophosphate Man9GlcNAc2 alpha-1,3-glucosyltransferase activity"/>
    <property type="evidence" value="ECO:0007669"/>
    <property type="project" value="TreeGrafter"/>
</dbReference>
<evidence type="ECO:0000256" key="6">
    <source>
        <dbReference type="ARBA" id="ARBA00022692"/>
    </source>
</evidence>
<keyword evidence="4 10" id="KW-0328">Glycosyltransferase</keyword>
<comment type="similarity">
    <text evidence="3 10">Belongs to the ALG6/ALG8 glucosyltransferase family.</text>
</comment>
<evidence type="ECO:0000256" key="3">
    <source>
        <dbReference type="ARBA" id="ARBA00008715"/>
    </source>
</evidence>
<evidence type="ECO:0000256" key="9">
    <source>
        <dbReference type="ARBA" id="ARBA00023136"/>
    </source>
</evidence>
<reference evidence="12" key="1">
    <citation type="submission" date="2016-04" db="UniProtKB">
        <authorList>
            <consortium name="WormBaseParasite"/>
        </authorList>
    </citation>
    <scope>IDENTIFICATION</scope>
</reference>
<dbReference type="WBParaSite" id="SMUV_0000458401-mRNA-1">
    <property type="protein sequence ID" value="SMUV_0000458401-mRNA-1"/>
    <property type="gene ID" value="SMUV_0000458401"/>
</dbReference>
<keyword evidence="7 10" id="KW-0256">Endoplasmic reticulum</keyword>
<dbReference type="PANTHER" id="PTHR12413">
    <property type="entry name" value="DOLICHYL GLYCOSYLTRANSFERASE"/>
    <property type="match status" value="1"/>
</dbReference>
<dbReference type="UniPathway" id="UPA00378"/>
<name>A0A0N5AJE6_9BILA</name>
<keyword evidence="5 10" id="KW-0808">Transferase</keyword>
<protein>
    <recommendedName>
        <fullName evidence="10">Alpha-1,3-glucosyltransferase</fullName>
        <ecNumber evidence="10">2.4.1.-</ecNumber>
    </recommendedName>
</protein>
<comment type="subcellular location">
    <subcellularLocation>
        <location evidence="1 10">Endoplasmic reticulum membrane</location>
        <topology evidence="1 10">Multi-pass membrane protein</topology>
    </subcellularLocation>
</comment>
<evidence type="ECO:0000256" key="1">
    <source>
        <dbReference type="ARBA" id="ARBA00004477"/>
    </source>
</evidence>
<evidence type="ECO:0000256" key="5">
    <source>
        <dbReference type="ARBA" id="ARBA00022679"/>
    </source>
</evidence>
<dbReference type="Proteomes" id="UP000046393">
    <property type="component" value="Unplaced"/>
</dbReference>
<keyword evidence="6" id="KW-0812">Transmembrane</keyword>
<dbReference type="PANTHER" id="PTHR12413:SF1">
    <property type="entry name" value="DOLICHYL PYROPHOSPHATE MAN9GLCNAC2 ALPHA-1,3-GLUCOSYLTRANSFERASE"/>
    <property type="match status" value="1"/>
</dbReference>
<keyword evidence="8" id="KW-1133">Transmembrane helix</keyword>
<dbReference type="GO" id="GO:0005789">
    <property type="term" value="C:endoplasmic reticulum membrane"/>
    <property type="evidence" value="ECO:0007669"/>
    <property type="project" value="UniProtKB-SubCell"/>
</dbReference>
<dbReference type="STRING" id="451379.A0A0N5AJE6"/>
<evidence type="ECO:0000313" key="12">
    <source>
        <dbReference type="WBParaSite" id="SMUV_0000458401-mRNA-1"/>
    </source>
</evidence>
<evidence type="ECO:0000313" key="11">
    <source>
        <dbReference type="Proteomes" id="UP000046393"/>
    </source>
</evidence>
<keyword evidence="9" id="KW-0472">Membrane</keyword>
<keyword evidence="11" id="KW-1185">Reference proteome</keyword>